<dbReference type="EMBL" id="MLJW01000119">
    <property type="protein sequence ID" value="OIQ98405.1"/>
    <property type="molecule type" value="Genomic_DNA"/>
</dbReference>
<dbReference type="Gene3D" id="3.40.1050.10">
    <property type="entry name" value="Carbonic anhydrase"/>
    <property type="match status" value="1"/>
</dbReference>
<evidence type="ECO:0000256" key="1">
    <source>
        <dbReference type="ARBA" id="ARBA00001947"/>
    </source>
</evidence>
<evidence type="ECO:0000256" key="4">
    <source>
        <dbReference type="ARBA" id="ARBA00022723"/>
    </source>
</evidence>
<dbReference type="Pfam" id="PF00484">
    <property type="entry name" value="Pro_CA"/>
    <property type="match status" value="1"/>
</dbReference>
<organism evidence="8">
    <name type="scientific">mine drainage metagenome</name>
    <dbReference type="NCBI Taxonomy" id="410659"/>
    <lineage>
        <taxon>unclassified sequences</taxon>
        <taxon>metagenomes</taxon>
        <taxon>ecological metagenomes</taxon>
    </lineage>
</organism>
<dbReference type="PROSITE" id="PS00705">
    <property type="entry name" value="PROK_CO2_ANHYDRASE_2"/>
    <property type="match status" value="1"/>
</dbReference>
<evidence type="ECO:0000256" key="5">
    <source>
        <dbReference type="ARBA" id="ARBA00022833"/>
    </source>
</evidence>
<protein>
    <recommendedName>
        <fullName evidence="3">carbonic anhydrase</fullName>
        <ecNumber evidence="3">4.2.1.1</ecNumber>
    </recommendedName>
</protein>
<name>A0A1J5SDV8_9ZZZZ</name>
<comment type="catalytic activity">
    <reaction evidence="7">
        <text>hydrogencarbonate + H(+) = CO2 + H2O</text>
        <dbReference type="Rhea" id="RHEA:10748"/>
        <dbReference type="ChEBI" id="CHEBI:15377"/>
        <dbReference type="ChEBI" id="CHEBI:15378"/>
        <dbReference type="ChEBI" id="CHEBI:16526"/>
        <dbReference type="ChEBI" id="CHEBI:17544"/>
        <dbReference type="EC" id="4.2.1.1"/>
    </reaction>
</comment>
<gene>
    <name evidence="8" type="primary">cynT_1</name>
    <name evidence="8" type="ORF">GALL_195300</name>
</gene>
<dbReference type="InterPro" id="IPR045066">
    <property type="entry name" value="Beta_CA_cladeB"/>
</dbReference>
<accession>A0A1J5SDV8</accession>
<keyword evidence="5" id="KW-0862">Zinc</keyword>
<evidence type="ECO:0000256" key="2">
    <source>
        <dbReference type="ARBA" id="ARBA00006217"/>
    </source>
</evidence>
<dbReference type="InterPro" id="IPR001765">
    <property type="entry name" value="Carbonic_anhydrase"/>
</dbReference>
<dbReference type="AlphaFoldDB" id="A0A1J5SDV8"/>
<dbReference type="GO" id="GO:0015976">
    <property type="term" value="P:carbon utilization"/>
    <property type="evidence" value="ECO:0007669"/>
    <property type="project" value="InterPro"/>
</dbReference>
<dbReference type="CDD" id="cd00884">
    <property type="entry name" value="beta_CA_cladeB"/>
    <property type="match status" value="1"/>
</dbReference>
<evidence type="ECO:0000256" key="6">
    <source>
        <dbReference type="ARBA" id="ARBA00023239"/>
    </source>
</evidence>
<dbReference type="GO" id="GO:0008270">
    <property type="term" value="F:zinc ion binding"/>
    <property type="evidence" value="ECO:0007669"/>
    <property type="project" value="InterPro"/>
</dbReference>
<keyword evidence="6 8" id="KW-0456">Lyase</keyword>
<dbReference type="PANTHER" id="PTHR11002">
    <property type="entry name" value="CARBONIC ANHYDRASE"/>
    <property type="match status" value="1"/>
</dbReference>
<evidence type="ECO:0000256" key="3">
    <source>
        <dbReference type="ARBA" id="ARBA00012925"/>
    </source>
</evidence>
<dbReference type="GO" id="GO:0004089">
    <property type="term" value="F:carbonate dehydratase activity"/>
    <property type="evidence" value="ECO:0007669"/>
    <property type="project" value="UniProtKB-EC"/>
</dbReference>
<dbReference type="EC" id="4.2.1.1" evidence="3"/>
<keyword evidence="4" id="KW-0479">Metal-binding</keyword>
<dbReference type="SUPFAM" id="SSF53056">
    <property type="entry name" value="beta-carbonic anhydrase, cab"/>
    <property type="match status" value="1"/>
</dbReference>
<evidence type="ECO:0000256" key="7">
    <source>
        <dbReference type="ARBA" id="ARBA00048348"/>
    </source>
</evidence>
<dbReference type="SMART" id="SM00947">
    <property type="entry name" value="Pro_CA"/>
    <property type="match status" value="1"/>
</dbReference>
<comment type="cofactor">
    <cofactor evidence="1">
        <name>Zn(2+)</name>
        <dbReference type="ChEBI" id="CHEBI:29105"/>
    </cofactor>
</comment>
<dbReference type="PANTHER" id="PTHR11002:SF76">
    <property type="entry name" value="CARBONIC ANHYDRASE"/>
    <property type="match status" value="1"/>
</dbReference>
<evidence type="ECO:0000313" key="8">
    <source>
        <dbReference type="EMBL" id="OIQ98405.1"/>
    </source>
</evidence>
<proteinExistence type="inferred from homology"/>
<dbReference type="FunFam" id="3.40.1050.10:FF:000003">
    <property type="entry name" value="Carbonic anhydrase"/>
    <property type="match status" value="1"/>
</dbReference>
<sequence length="210" mass="23312">MDSLLEGYRQFRTGYFPHNREIFKELAQGQSPKAMVISCCDSRVDPGLIFNAAPGEIFSLRNVANLVPPYSPDDNHHSTSAAIEFAVRALKVPHIVVMGHARCGGIRALMGAHEGDFIGPWMRIAEPARDHIVRTAGDQPPAVLQRLCEHEILKTSLANLRSFPWIQTALKDGSLRLHGLYFEVETAELQRLNEEDGTFSTLQSPPPFAP</sequence>
<comment type="caution">
    <text evidence="8">The sequence shown here is derived from an EMBL/GenBank/DDBJ whole genome shotgun (WGS) entry which is preliminary data.</text>
</comment>
<dbReference type="InterPro" id="IPR036874">
    <property type="entry name" value="Carbonic_anhydrase_sf"/>
</dbReference>
<comment type="similarity">
    <text evidence="2">Belongs to the beta-class carbonic anhydrase family.</text>
</comment>
<reference evidence="8" key="1">
    <citation type="submission" date="2016-10" db="EMBL/GenBank/DDBJ databases">
        <title>Sequence of Gallionella enrichment culture.</title>
        <authorList>
            <person name="Poehlein A."/>
            <person name="Muehling M."/>
            <person name="Daniel R."/>
        </authorList>
    </citation>
    <scope>NUCLEOTIDE SEQUENCE</scope>
</reference>
<dbReference type="InterPro" id="IPR015892">
    <property type="entry name" value="Carbonic_anhydrase_CS"/>
</dbReference>